<dbReference type="EMBL" id="FMXO01000012">
    <property type="protein sequence ID" value="SDB45889.1"/>
    <property type="molecule type" value="Genomic_DNA"/>
</dbReference>
<dbReference type="STRING" id="617002.SAMN05660653_02244"/>
<accession>A0A1G6DLD8</accession>
<dbReference type="InterPro" id="IPR027795">
    <property type="entry name" value="CASTOR_ACT_dom"/>
</dbReference>
<dbReference type="SUPFAM" id="SSF55021">
    <property type="entry name" value="ACT-like"/>
    <property type="match status" value="1"/>
</dbReference>
<organism evidence="2 3">
    <name type="scientific">Desulfonatronum thiosulfatophilum</name>
    <dbReference type="NCBI Taxonomy" id="617002"/>
    <lineage>
        <taxon>Bacteria</taxon>
        <taxon>Pseudomonadati</taxon>
        <taxon>Thermodesulfobacteriota</taxon>
        <taxon>Desulfovibrionia</taxon>
        <taxon>Desulfovibrionales</taxon>
        <taxon>Desulfonatronaceae</taxon>
        <taxon>Desulfonatronum</taxon>
    </lineage>
</organism>
<dbReference type="RefSeq" id="WP_244148727.1">
    <property type="nucleotide sequence ID" value="NZ_FMXO01000012.1"/>
</dbReference>
<proteinExistence type="predicted"/>
<evidence type="ECO:0000259" key="1">
    <source>
        <dbReference type="Pfam" id="PF13840"/>
    </source>
</evidence>
<dbReference type="Pfam" id="PF13840">
    <property type="entry name" value="ACT_7"/>
    <property type="match status" value="1"/>
</dbReference>
<dbReference type="AlphaFoldDB" id="A0A1G6DLD8"/>
<dbReference type="PANTHER" id="PTHR39199">
    <property type="entry name" value="BLR5128 PROTEIN"/>
    <property type="match status" value="1"/>
</dbReference>
<reference evidence="2 3" key="1">
    <citation type="submission" date="2016-10" db="EMBL/GenBank/DDBJ databases">
        <authorList>
            <person name="de Groot N.N."/>
        </authorList>
    </citation>
    <scope>NUCLEOTIDE SEQUENCE [LARGE SCALE GENOMIC DNA]</scope>
    <source>
        <strain evidence="2 3">ASO4-2</strain>
    </source>
</reference>
<name>A0A1G6DLD8_9BACT</name>
<dbReference type="Gene3D" id="3.30.2130.10">
    <property type="entry name" value="VC0802-like"/>
    <property type="match status" value="1"/>
</dbReference>
<protein>
    <submittedName>
        <fullName evidence="2">ACT domain-containing protein</fullName>
    </submittedName>
</protein>
<dbReference type="Proteomes" id="UP000198771">
    <property type="component" value="Unassembled WGS sequence"/>
</dbReference>
<feature type="domain" description="CASTOR ACT" evidence="1">
    <location>
        <begin position="3"/>
        <end position="57"/>
    </location>
</feature>
<keyword evidence="3" id="KW-1185">Reference proteome</keyword>
<sequence length="106" mass="11979">MFWACITLEVRSLLTAVGFLALITARLARAGISVNPVSAFHHDHLFVPWEMKEHVLAELIELSRSRCENMRNAIRMLKLVFEGEADVGEGRVESQEEVFHKIESSG</sequence>
<evidence type="ECO:0000313" key="2">
    <source>
        <dbReference type="EMBL" id="SDB45889.1"/>
    </source>
</evidence>
<dbReference type="PANTHER" id="PTHR39199:SF1">
    <property type="entry name" value="BLR5128 PROTEIN"/>
    <property type="match status" value="1"/>
</dbReference>
<dbReference type="InterPro" id="IPR045865">
    <property type="entry name" value="ACT-like_dom_sf"/>
</dbReference>
<gene>
    <name evidence="2" type="ORF">SAMN05660653_02244</name>
</gene>
<evidence type="ECO:0000313" key="3">
    <source>
        <dbReference type="Proteomes" id="UP000198771"/>
    </source>
</evidence>